<dbReference type="InterPro" id="IPR034746">
    <property type="entry name" value="POTRA"/>
</dbReference>
<comment type="subcellular location">
    <subcellularLocation>
        <location evidence="1">Membrane</location>
    </subcellularLocation>
</comment>
<sequence length="284" mass="32183">MLGKNKTVKKGSILAKNRSRQKQQRIRNILLRIALPIGGILVFLGAAVFLPYLRVANITTEGTSTVPDELVRGIAEEMLKGTFGGMVPRSNILFVRPESIANRLLETYPDIASAHVSYILQIPPELHITIEERTHVGIFCAVENEEYNNEACFYIDGNGVLFAEAPNLRGHVVTRFITKQGRRFSLGDEAISADDMHVLDAMVRIIEEKTLIRVEEVRIDASYEGERVFHTNEGWDIIFEAGEDSTRGLENLFLVLEEHITNHDNLSYIDIRLPQKVFFKYNDK</sequence>
<dbReference type="EMBL" id="PFEF01000001">
    <property type="protein sequence ID" value="PJE64896.1"/>
    <property type="molecule type" value="Genomic_DNA"/>
</dbReference>
<comment type="caution">
    <text evidence="5">The sequence shown here is derived from an EMBL/GenBank/DDBJ whole genome shotgun (WGS) entry which is preliminary data.</text>
</comment>
<name>A0A2M8KY98_9BACT</name>
<feature type="transmembrane region" description="Helical" evidence="3">
    <location>
        <begin position="29"/>
        <end position="53"/>
    </location>
</feature>
<dbReference type="GO" id="GO:0016020">
    <property type="term" value="C:membrane"/>
    <property type="evidence" value="ECO:0007669"/>
    <property type="project" value="UniProtKB-SubCell"/>
</dbReference>
<evidence type="ECO:0000256" key="3">
    <source>
        <dbReference type="SAM" id="Phobius"/>
    </source>
</evidence>
<gene>
    <name evidence="5" type="ORF">COU90_00040</name>
</gene>
<evidence type="ECO:0000256" key="1">
    <source>
        <dbReference type="ARBA" id="ARBA00004370"/>
    </source>
</evidence>
<dbReference type="AlphaFoldDB" id="A0A2M8KY98"/>
<keyword evidence="3" id="KW-1133">Transmembrane helix</keyword>
<evidence type="ECO:0000313" key="6">
    <source>
        <dbReference type="Proteomes" id="UP000229098"/>
    </source>
</evidence>
<keyword evidence="2 3" id="KW-0472">Membrane</keyword>
<feature type="domain" description="POTRA" evidence="4">
    <location>
        <begin position="53"/>
        <end position="133"/>
    </location>
</feature>
<evidence type="ECO:0000256" key="2">
    <source>
        <dbReference type="ARBA" id="ARBA00023136"/>
    </source>
</evidence>
<organism evidence="5 6">
    <name type="scientific">Candidatus Ryanbacteria bacterium CG10_big_fil_rev_8_21_14_0_10_43_42</name>
    <dbReference type="NCBI Taxonomy" id="1974864"/>
    <lineage>
        <taxon>Bacteria</taxon>
        <taxon>Candidatus Ryaniibacteriota</taxon>
    </lineage>
</organism>
<accession>A0A2M8KY98</accession>
<reference evidence="6" key="1">
    <citation type="submission" date="2017-09" db="EMBL/GenBank/DDBJ databases">
        <title>Depth-based differentiation of microbial function through sediment-hosted aquifers and enrichment of novel symbionts in the deep terrestrial subsurface.</title>
        <authorList>
            <person name="Probst A.J."/>
            <person name="Ladd B."/>
            <person name="Jarett J.K."/>
            <person name="Geller-Mcgrath D.E."/>
            <person name="Sieber C.M.K."/>
            <person name="Emerson J.B."/>
            <person name="Anantharaman K."/>
            <person name="Thomas B.C."/>
            <person name="Malmstrom R."/>
            <person name="Stieglmeier M."/>
            <person name="Klingl A."/>
            <person name="Woyke T."/>
            <person name="Ryan C.M."/>
            <person name="Banfield J.F."/>
        </authorList>
    </citation>
    <scope>NUCLEOTIDE SEQUENCE [LARGE SCALE GENOMIC DNA]</scope>
</reference>
<dbReference type="Proteomes" id="UP000229098">
    <property type="component" value="Unassembled WGS sequence"/>
</dbReference>
<evidence type="ECO:0000313" key="5">
    <source>
        <dbReference type="EMBL" id="PJE64896.1"/>
    </source>
</evidence>
<protein>
    <recommendedName>
        <fullName evidence="4">POTRA domain-containing protein</fullName>
    </recommendedName>
</protein>
<proteinExistence type="predicted"/>
<dbReference type="PROSITE" id="PS51779">
    <property type="entry name" value="POTRA"/>
    <property type="match status" value="1"/>
</dbReference>
<evidence type="ECO:0000259" key="4">
    <source>
        <dbReference type="PROSITE" id="PS51779"/>
    </source>
</evidence>
<keyword evidence="3" id="KW-0812">Transmembrane</keyword>